<dbReference type="Gene3D" id="1.10.10.1190">
    <property type="entry name" value="Antirestriction protein ArdA, domain 3"/>
    <property type="match status" value="1"/>
</dbReference>
<dbReference type="Proteomes" id="UP000261704">
    <property type="component" value="Chromosome"/>
</dbReference>
<dbReference type="InterPro" id="IPR009899">
    <property type="entry name" value="ArdA"/>
</dbReference>
<dbReference type="RefSeq" id="WP_118942468.1">
    <property type="nucleotide sequence ID" value="NZ_CP032125.1"/>
</dbReference>
<keyword evidence="2" id="KW-1185">Reference proteome</keyword>
<evidence type="ECO:0000313" key="1">
    <source>
        <dbReference type="EMBL" id="AXX97811.1"/>
    </source>
</evidence>
<evidence type="ECO:0000313" key="2">
    <source>
        <dbReference type="Proteomes" id="UP000261704"/>
    </source>
</evidence>
<dbReference type="EMBL" id="CP032125">
    <property type="protein sequence ID" value="AXX97811.1"/>
    <property type="molecule type" value="Genomic_DNA"/>
</dbReference>
<gene>
    <name evidence="1" type="ORF">BAR1_07645</name>
</gene>
<sequence length="167" mass="19019">MTQLHAQPYDISATGFYFETAEEYKTNANALLNEYGDPVEEFEIQFIDGDAIDCDLAKAIGLNQANLARFFEIVGEWEEWEKRQVILAVGECGYQFDDGTAPDDFDVDVYDVNNMRELAEQFVEEGLFGDIPERLQFYIDYDAIARDLAVDYSEAVIASSRVIYRCG</sequence>
<dbReference type="KEGG" id="pamo:BAR1_07645"/>
<accession>A0A347UG33</accession>
<name>A0A347UG33_9RHOB</name>
<dbReference type="AlphaFoldDB" id="A0A347UG33"/>
<reference evidence="1 2" key="1">
    <citation type="submission" date="2018-09" db="EMBL/GenBank/DDBJ databases">
        <title>Profundibacter amoris BAR1 gen. nov., sp. nov., a new member of the Roseobacter clade isolated at Lokis Castle Vent Field on the Arctic Mid-Oceanic Ridge.</title>
        <authorList>
            <person name="Le Moine Bauer S."/>
            <person name="Sjoeberg A.G."/>
            <person name="L'Haridon S."/>
            <person name="Stokke R."/>
            <person name="Roalkvam I."/>
            <person name="Steen I.H."/>
            <person name="Dahle H."/>
        </authorList>
    </citation>
    <scope>NUCLEOTIDE SEQUENCE [LARGE SCALE GENOMIC DNA]</scope>
    <source>
        <strain evidence="1 2">BAR1</strain>
    </source>
</reference>
<proteinExistence type="predicted"/>
<dbReference type="InterPro" id="IPR041893">
    <property type="entry name" value="ArdA_dom3"/>
</dbReference>
<dbReference type="Pfam" id="PF07275">
    <property type="entry name" value="ArdA"/>
    <property type="match status" value="1"/>
</dbReference>
<dbReference type="OrthoDB" id="944647at2"/>
<organism evidence="1 2">
    <name type="scientific">Profundibacter amoris</name>
    <dbReference type="NCBI Taxonomy" id="2171755"/>
    <lineage>
        <taxon>Bacteria</taxon>
        <taxon>Pseudomonadati</taxon>
        <taxon>Pseudomonadota</taxon>
        <taxon>Alphaproteobacteria</taxon>
        <taxon>Rhodobacterales</taxon>
        <taxon>Paracoccaceae</taxon>
        <taxon>Profundibacter</taxon>
    </lineage>
</organism>
<protein>
    <submittedName>
        <fullName evidence="1">Antirestriction protein ArdA</fullName>
    </submittedName>
</protein>